<keyword evidence="2" id="KW-1185">Reference proteome</keyword>
<accession>A0A087ULE5</accession>
<evidence type="ECO:0000313" key="2">
    <source>
        <dbReference type="Proteomes" id="UP000054359"/>
    </source>
</evidence>
<sequence>MFDEMGKECIKSEHLQRDGFVPYSSTVITPSLADYAAKYLNETED</sequence>
<gene>
    <name evidence="1" type="ORF">X975_08132</name>
</gene>
<protein>
    <submittedName>
        <fullName evidence="1">Uncharacterized protein</fullName>
    </submittedName>
</protein>
<proteinExistence type="predicted"/>
<feature type="non-terminal residue" evidence="1">
    <location>
        <position position="45"/>
    </location>
</feature>
<reference evidence="1 2" key="1">
    <citation type="submission" date="2013-11" db="EMBL/GenBank/DDBJ databases">
        <title>Genome sequencing of Stegodyphus mimosarum.</title>
        <authorList>
            <person name="Bechsgaard J."/>
        </authorList>
    </citation>
    <scope>NUCLEOTIDE SEQUENCE [LARGE SCALE GENOMIC DNA]</scope>
</reference>
<dbReference type="Proteomes" id="UP000054359">
    <property type="component" value="Unassembled WGS sequence"/>
</dbReference>
<dbReference type="AlphaFoldDB" id="A0A087ULE5"/>
<organism evidence="1 2">
    <name type="scientific">Stegodyphus mimosarum</name>
    <name type="common">African social velvet spider</name>
    <dbReference type="NCBI Taxonomy" id="407821"/>
    <lineage>
        <taxon>Eukaryota</taxon>
        <taxon>Metazoa</taxon>
        <taxon>Ecdysozoa</taxon>
        <taxon>Arthropoda</taxon>
        <taxon>Chelicerata</taxon>
        <taxon>Arachnida</taxon>
        <taxon>Araneae</taxon>
        <taxon>Araneomorphae</taxon>
        <taxon>Entelegynae</taxon>
        <taxon>Eresoidea</taxon>
        <taxon>Eresidae</taxon>
        <taxon>Stegodyphus</taxon>
    </lineage>
</organism>
<dbReference type="EMBL" id="KK120388">
    <property type="protein sequence ID" value="KFM78184.1"/>
    <property type="molecule type" value="Genomic_DNA"/>
</dbReference>
<evidence type="ECO:0000313" key="1">
    <source>
        <dbReference type="EMBL" id="KFM78184.1"/>
    </source>
</evidence>
<name>A0A087ULE5_STEMI</name>